<protein>
    <recommendedName>
        <fullName evidence="4">Lipoprotein</fullName>
    </recommendedName>
</protein>
<dbReference type="RefSeq" id="WP_243547731.1">
    <property type="nucleotide sequence ID" value="NZ_CP094532.1"/>
</dbReference>
<dbReference type="Proteomes" id="UP000831460">
    <property type="component" value="Chromosome"/>
</dbReference>
<reference evidence="1 3" key="1">
    <citation type="submission" date="2022-03" db="EMBL/GenBank/DDBJ databases">
        <title>Chryseobacterium sp. isolated from particulate matters in swine house.</title>
        <authorList>
            <person name="Won M."/>
            <person name="Kim S.-J."/>
            <person name="Kwon S.-W."/>
        </authorList>
    </citation>
    <scope>NUCLEOTIDE SEQUENCE [LARGE SCALE GENOMIC DNA]</scope>
    <source>
        <strain evidence="1 3">SC2-2</strain>
    </source>
</reference>
<dbReference type="PROSITE" id="PS51257">
    <property type="entry name" value="PROKAR_LIPOPROTEIN"/>
    <property type="match status" value="1"/>
</dbReference>
<proteinExistence type="predicted"/>
<dbReference type="EMBL" id="CP094532">
    <property type="protein sequence ID" value="UOE39872.1"/>
    <property type="molecule type" value="Genomic_DNA"/>
</dbReference>
<evidence type="ECO:0000313" key="1">
    <source>
        <dbReference type="EMBL" id="UOE39865.1"/>
    </source>
</evidence>
<organism evidence="1 3">
    <name type="scientific">Chryseobacterium suipulveris</name>
    <dbReference type="NCBI Taxonomy" id="2929800"/>
    <lineage>
        <taxon>Bacteria</taxon>
        <taxon>Pseudomonadati</taxon>
        <taxon>Bacteroidota</taxon>
        <taxon>Flavobacteriia</taxon>
        <taxon>Flavobacteriales</taxon>
        <taxon>Weeksellaceae</taxon>
        <taxon>Chryseobacterium group</taxon>
        <taxon>Chryseobacterium</taxon>
    </lineage>
</organism>
<name>A0ABY4BTF9_9FLAO</name>
<gene>
    <name evidence="1" type="ORF">MTP09_07985</name>
    <name evidence="2" type="ORF">MTP09_08020</name>
</gene>
<sequence>MKNILLINFLLIISCTSRIKDGANLTVYNETPSDIYIIDRYTIDKKTKKNIDIFDNGFSSDRNKKIIHLKDNLITMYTNKTIFFPLKDYENNKIYNSLIFYFIKREDLGKTKQEIFEKKLYDSIRINLDKFHQEGSDNHLYIEENKSEFKNN</sequence>
<evidence type="ECO:0000313" key="2">
    <source>
        <dbReference type="EMBL" id="UOE39872.1"/>
    </source>
</evidence>
<keyword evidence="3" id="KW-1185">Reference proteome</keyword>
<evidence type="ECO:0008006" key="4">
    <source>
        <dbReference type="Google" id="ProtNLM"/>
    </source>
</evidence>
<evidence type="ECO:0000313" key="3">
    <source>
        <dbReference type="Proteomes" id="UP000831460"/>
    </source>
</evidence>
<accession>A0ABY4BTF9</accession>
<dbReference type="EMBL" id="CP094532">
    <property type="protein sequence ID" value="UOE39865.1"/>
    <property type="molecule type" value="Genomic_DNA"/>
</dbReference>